<evidence type="ECO:0000313" key="2">
    <source>
        <dbReference type="EMBL" id="CAI5722919.1"/>
    </source>
</evidence>
<reference evidence="2" key="1">
    <citation type="submission" date="2022-12" db="EMBL/GenBank/DDBJ databases">
        <authorList>
            <person name="Webb A."/>
        </authorList>
    </citation>
    <scope>NUCLEOTIDE SEQUENCE</scope>
    <source>
        <strain evidence="2">Hp1</strain>
    </source>
</reference>
<dbReference type="Proteomes" id="UP001162031">
    <property type="component" value="Unassembled WGS sequence"/>
</dbReference>
<evidence type="ECO:0000313" key="3">
    <source>
        <dbReference type="Proteomes" id="UP001162031"/>
    </source>
</evidence>
<organism evidence="2 3">
    <name type="scientific">Hyaloperonospora brassicae</name>
    <name type="common">Brassica downy mildew</name>
    <name type="synonym">Peronospora brassicae</name>
    <dbReference type="NCBI Taxonomy" id="162125"/>
    <lineage>
        <taxon>Eukaryota</taxon>
        <taxon>Sar</taxon>
        <taxon>Stramenopiles</taxon>
        <taxon>Oomycota</taxon>
        <taxon>Peronosporomycetes</taxon>
        <taxon>Peronosporales</taxon>
        <taxon>Peronosporaceae</taxon>
        <taxon>Hyaloperonospora</taxon>
    </lineage>
</organism>
<feature type="region of interest" description="Disordered" evidence="1">
    <location>
        <begin position="66"/>
        <end position="85"/>
    </location>
</feature>
<comment type="caution">
    <text evidence="2">The sequence shown here is derived from an EMBL/GenBank/DDBJ whole genome shotgun (WGS) entry which is preliminary data.</text>
</comment>
<name>A0AAV0TPF1_HYABA</name>
<sequence>MYSGLLPSALPVRSTPSNEVTTWDEGAVIIASAFFSVVGDVDDNAQRTMMLMALLLTTTTPLLTPPLPPLPTRSMFLSGPPGRQI</sequence>
<dbReference type="AlphaFoldDB" id="A0AAV0TPF1"/>
<proteinExistence type="predicted"/>
<gene>
    <name evidence="2" type="ORF">HBR001_LOCUS2988</name>
</gene>
<accession>A0AAV0TPF1</accession>
<evidence type="ECO:0000256" key="1">
    <source>
        <dbReference type="SAM" id="MobiDB-lite"/>
    </source>
</evidence>
<evidence type="ECO:0008006" key="4">
    <source>
        <dbReference type="Google" id="ProtNLM"/>
    </source>
</evidence>
<protein>
    <recommendedName>
        <fullName evidence="4">RxLR effector candidate protein</fullName>
    </recommendedName>
</protein>
<dbReference type="EMBL" id="CANTFL010000467">
    <property type="protein sequence ID" value="CAI5722919.1"/>
    <property type="molecule type" value="Genomic_DNA"/>
</dbReference>
<keyword evidence="3" id="KW-1185">Reference proteome</keyword>